<protein>
    <submittedName>
        <fullName evidence="2">UDP-N-acetylmuramate--L-alanine ligase</fullName>
    </submittedName>
</protein>
<dbReference type="GO" id="GO:0016881">
    <property type="term" value="F:acid-amino acid ligase activity"/>
    <property type="evidence" value="ECO:0007669"/>
    <property type="project" value="InterPro"/>
</dbReference>
<evidence type="ECO:0000259" key="1">
    <source>
        <dbReference type="Pfam" id="PF01225"/>
    </source>
</evidence>
<reference evidence="2" key="1">
    <citation type="submission" date="2020-04" db="EMBL/GenBank/DDBJ databases">
        <title>Deep metagenomics examines the oral microbiome during advanced dental caries in children, revealing novel taxa and co-occurrences with host molecules.</title>
        <authorList>
            <person name="Baker J.L."/>
            <person name="Morton J.T."/>
            <person name="Dinis M."/>
            <person name="Alvarez R."/>
            <person name="Tran N.C."/>
            <person name="Knight R."/>
            <person name="Edlund A."/>
        </authorList>
    </citation>
    <scope>NUCLEOTIDE SEQUENCE</scope>
    <source>
        <strain evidence="2">JCVI_32_bin.64</strain>
    </source>
</reference>
<feature type="non-terminal residue" evidence="2">
    <location>
        <position position="103"/>
    </location>
</feature>
<dbReference type="PANTHER" id="PTHR43445">
    <property type="entry name" value="UDP-N-ACETYLMURAMATE--L-ALANINE LIGASE-RELATED"/>
    <property type="match status" value="1"/>
</dbReference>
<dbReference type="Proteomes" id="UP000718630">
    <property type="component" value="Unassembled WGS sequence"/>
</dbReference>
<dbReference type="Gene3D" id="3.40.50.720">
    <property type="entry name" value="NAD(P)-binding Rossmann-like Domain"/>
    <property type="match status" value="1"/>
</dbReference>
<dbReference type="AlphaFoldDB" id="A0A929N444"/>
<feature type="domain" description="Mur ligase N-terminal catalytic" evidence="1">
    <location>
        <begin position="10"/>
        <end position="101"/>
    </location>
</feature>
<organism evidence="2 3">
    <name type="scientific">Schaalia georgiae</name>
    <dbReference type="NCBI Taxonomy" id="52768"/>
    <lineage>
        <taxon>Bacteria</taxon>
        <taxon>Bacillati</taxon>
        <taxon>Actinomycetota</taxon>
        <taxon>Actinomycetes</taxon>
        <taxon>Actinomycetales</taxon>
        <taxon>Actinomycetaceae</taxon>
        <taxon>Schaalia</taxon>
    </lineage>
</organism>
<comment type="caution">
    <text evidence="2">The sequence shown here is derived from an EMBL/GenBank/DDBJ whole genome shotgun (WGS) entry which is preliminary data.</text>
</comment>
<gene>
    <name evidence="2" type="ORF">HXK03_05155</name>
</gene>
<name>A0A929N444_9ACTO</name>
<dbReference type="InterPro" id="IPR050061">
    <property type="entry name" value="MurCDEF_pg_biosynth"/>
</dbReference>
<accession>A0A929N444</accession>
<dbReference type="Pfam" id="PF01225">
    <property type="entry name" value="Mur_ligase"/>
    <property type="match status" value="1"/>
</dbReference>
<dbReference type="SUPFAM" id="SSF51984">
    <property type="entry name" value="MurCD N-terminal domain"/>
    <property type="match status" value="1"/>
</dbReference>
<proteinExistence type="predicted"/>
<keyword evidence="2" id="KW-0436">Ligase</keyword>
<evidence type="ECO:0000313" key="3">
    <source>
        <dbReference type="Proteomes" id="UP000718630"/>
    </source>
</evidence>
<evidence type="ECO:0000313" key="2">
    <source>
        <dbReference type="EMBL" id="MBF0940245.1"/>
    </source>
</evidence>
<dbReference type="InterPro" id="IPR000713">
    <property type="entry name" value="Mur_ligase_N"/>
</dbReference>
<dbReference type="EMBL" id="JABZFZ010000245">
    <property type="protein sequence ID" value="MBF0940245.1"/>
    <property type="molecule type" value="Genomic_DNA"/>
</dbReference>
<sequence length="103" mass="10536">MGGLDIAGRYHFIGIGGAGMSVVAELLASRGARVSGSDRADSPVLERLRGLGITVFAGHDPAHVPADAVVVVSTAIRESNPELAAARGRGQRVVHRSEALALA</sequence>
<dbReference type="PANTHER" id="PTHR43445:SF3">
    <property type="entry name" value="UDP-N-ACETYLMURAMATE--L-ALANINE LIGASE"/>
    <property type="match status" value="1"/>
</dbReference>